<evidence type="ECO:0000313" key="4">
    <source>
        <dbReference type="Proteomes" id="UP000494108"/>
    </source>
</evidence>
<gene>
    <name evidence="3" type="primary">oprM_6</name>
    <name evidence="3" type="ORF">LMG3431_02792</name>
</gene>
<dbReference type="EMBL" id="CADIJX010000003">
    <property type="protein sequence ID" value="CAB3650006.1"/>
    <property type="molecule type" value="Genomic_DNA"/>
</dbReference>
<protein>
    <submittedName>
        <fullName evidence="3">Outer membrane protein OprM</fullName>
    </submittedName>
</protein>
<keyword evidence="2" id="KW-0812">Transmembrane</keyword>
<dbReference type="Gene3D" id="2.20.200.10">
    <property type="entry name" value="Outer membrane efflux proteins (OEP)"/>
    <property type="match status" value="1"/>
</dbReference>
<keyword evidence="2" id="KW-1134">Transmembrane beta strand</keyword>
<dbReference type="NCBIfam" id="TIGR01845">
    <property type="entry name" value="outer_NodT"/>
    <property type="match status" value="1"/>
</dbReference>
<organism evidence="3 4">
    <name type="scientific">Achromobacter pestifer</name>
    <dbReference type="NCBI Taxonomy" id="1353889"/>
    <lineage>
        <taxon>Bacteria</taxon>
        <taxon>Pseudomonadati</taxon>
        <taxon>Pseudomonadota</taxon>
        <taxon>Betaproteobacteria</taxon>
        <taxon>Burkholderiales</taxon>
        <taxon>Alcaligenaceae</taxon>
        <taxon>Achromobacter</taxon>
    </lineage>
</organism>
<dbReference type="AlphaFoldDB" id="A0A6S6Z1U9"/>
<dbReference type="Gene3D" id="1.20.1600.10">
    <property type="entry name" value="Outer membrane efflux proteins (OEP)"/>
    <property type="match status" value="1"/>
</dbReference>
<keyword evidence="4" id="KW-1185">Reference proteome</keyword>
<comment type="subcellular location">
    <subcellularLocation>
        <location evidence="2">Cell membrane</location>
        <topology evidence="2">Lipid-anchor</topology>
    </subcellularLocation>
</comment>
<dbReference type="RefSeq" id="WP_175175071.1">
    <property type="nucleotide sequence ID" value="NZ_CADIJX010000003.1"/>
</dbReference>
<dbReference type="Pfam" id="PF02321">
    <property type="entry name" value="OEP"/>
    <property type="match status" value="2"/>
</dbReference>
<proteinExistence type="inferred from homology"/>
<dbReference type="Proteomes" id="UP000494108">
    <property type="component" value="Unassembled WGS sequence"/>
</dbReference>
<accession>A0A6S6Z1U9</accession>
<keyword evidence="2" id="KW-0449">Lipoprotein</keyword>
<dbReference type="GO" id="GO:0005886">
    <property type="term" value="C:plasma membrane"/>
    <property type="evidence" value="ECO:0007669"/>
    <property type="project" value="UniProtKB-SubCell"/>
</dbReference>
<dbReference type="PROSITE" id="PS51257">
    <property type="entry name" value="PROKAR_LIPOPROTEIN"/>
    <property type="match status" value="1"/>
</dbReference>
<dbReference type="SUPFAM" id="SSF56954">
    <property type="entry name" value="Outer membrane efflux proteins (OEP)"/>
    <property type="match status" value="1"/>
</dbReference>
<dbReference type="GO" id="GO:0015562">
    <property type="term" value="F:efflux transmembrane transporter activity"/>
    <property type="evidence" value="ECO:0007669"/>
    <property type="project" value="InterPro"/>
</dbReference>
<dbReference type="PANTHER" id="PTHR30203:SF33">
    <property type="entry name" value="BLR4455 PROTEIN"/>
    <property type="match status" value="1"/>
</dbReference>
<comment type="similarity">
    <text evidence="1 2">Belongs to the outer membrane factor (OMF) (TC 1.B.17) family.</text>
</comment>
<reference evidence="3 4" key="1">
    <citation type="submission" date="2020-04" db="EMBL/GenBank/DDBJ databases">
        <authorList>
            <person name="De Canck E."/>
        </authorList>
    </citation>
    <scope>NUCLEOTIDE SEQUENCE [LARGE SCALE GENOMIC DNA]</scope>
    <source>
        <strain evidence="3 4">LMG 3431</strain>
    </source>
</reference>
<dbReference type="InterPro" id="IPR010131">
    <property type="entry name" value="MdtP/NodT-like"/>
</dbReference>
<name>A0A6S6Z1U9_9BURK</name>
<keyword evidence="2" id="KW-0472">Membrane</keyword>
<evidence type="ECO:0000256" key="1">
    <source>
        <dbReference type="ARBA" id="ARBA00007613"/>
    </source>
</evidence>
<sequence length="485" mass="52042">MTRVPLPAKTALRIAPAVLTLLLVTGCVSMAPPYSRPALPVPATYDAPNARPASLAASGISWRTYFSDPTLHQLIDTALVNNRDLRTALLRVQEARALYGIQRADQFPTLGVQADGTRGRVPGDLNLTGQPQTSSQYQVGVGLASWELDFWGRVRSLKDAALQNYLATDAAAQAATLSLITQVADSYLTLRELDERLALTQETIASRAESLRIFRRRFEVGAISKLDLTQVETLWQQARALGADLERIRAEQAHALALLVGAPLDLPTQSVRLEDAAVMHELPAGLPSDLLVNRPDIVAAEHQLQAANANIGAARAAFLPSITLTGAFGTASAELDGLFSGGSRAWNFAPSINLPIFDAGRRQSALDLAEARRDQAVAGYEKTIQTAFRDVSDALSARHCLAEQVEVLRATVAAQSERARLAQLRYDHGASPYLEVLDAQRDLLAAQQTLVQTRRALLSSRVGLYAALGGGTQVQADVAPGGAIQ</sequence>
<dbReference type="InterPro" id="IPR003423">
    <property type="entry name" value="OMP_efflux"/>
</dbReference>
<dbReference type="PANTHER" id="PTHR30203">
    <property type="entry name" value="OUTER MEMBRANE CATION EFFLUX PROTEIN"/>
    <property type="match status" value="1"/>
</dbReference>
<keyword evidence="2" id="KW-0564">Palmitate</keyword>
<evidence type="ECO:0000313" key="3">
    <source>
        <dbReference type="EMBL" id="CAB3650006.1"/>
    </source>
</evidence>
<evidence type="ECO:0000256" key="2">
    <source>
        <dbReference type="RuleBase" id="RU362097"/>
    </source>
</evidence>